<dbReference type="InterPro" id="IPR010916">
    <property type="entry name" value="TonB_box_CS"/>
</dbReference>
<feature type="transmembrane region" description="Helical" evidence="7">
    <location>
        <begin position="665"/>
        <end position="688"/>
    </location>
</feature>
<dbReference type="Pfam" id="PF03176">
    <property type="entry name" value="MMPL"/>
    <property type="match status" value="2"/>
</dbReference>
<evidence type="ECO:0000313" key="9">
    <source>
        <dbReference type="EMBL" id="NYG38314.1"/>
    </source>
</evidence>
<evidence type="ECO:0000256" key="4">
    <source>
        <dbReference type="ARBA" id="ARBA00022692"/>
    </source>
</evidence>
<reference evidence="9 10" key="1">
    <citation type="submission" date="2020-07" db="EMBL/GenBank/DDBJ databases">
        <title>Sequencing the genomes of 1000 actinobacteria strains.</title>
        <authorList>
            <person name="Klenk H.-P."/>
        </authorList>
    </citation>
    <scope>NUCLEOTIDE SEQUENCE [LARGE SCALE GENOMIC DNA]</scope>
    <source>
        <strain evidence="9 10">DSM 24723</strain>
    </source>
</reference>
<gene>
    <name evidence="9" type="ORF">BJY28_002783</name>
</gene>
<feature type="transmembrane region" description="Helical" evidence="7">
    <location>
        <begin position="261"/>
        <end position="281"/>
    </location>
</feature>
<feature type="transmembrane region" description="Helical" evidence="7">
    <location>
        <begin position="347"/>
        <end position="370"/>
    </location>
</feature>
<proteinExistence type="inferred from homology"/>
<name>A0A852XCY0_9MICO</name>
<keyword evidence="4 7" id="KW-0812">Transmembrane</keyword>
<feature type="domain" description="Membrane transport protein MMPL" evidence="8">
    <location>
        <begin position="494"/>
        <end position="730"/>
    </location>
</feature>
<feature type="transmembrane region" description="Helical" evidence="7">
    <location>
        <begin position="401"/>
        <end position="422"/>
    </location>
</feature>
<dbReference type="EMBL" id="JACBZX010000001">
    <property type="protein sequence ID" value="NYG38314.1"/>
    <property type="molecule type" value="Genomic_DNA"/>
</dbReference>
<evidence type="ECO:0000256" key="7">
    <source>
        <dbReference type="SAM" id="Phobius"/>
    </source>
</evidence>
<evidence type="ECO:0000256" key="5">
    <source>
        <dbReference type="ARBA" id="ARBA00022989"/>
    </source>
</evidence>
<keyword evidence="5 7" id="KW-1133">Transmembrane helix</keyword>
<protein>
    <submittedName>
        <fullName evidence="9">RND superfamily putative drug exporter</fullName>
    </submittedName>
</protein>
<keyword evidence="3" id="KW-1003">Cell membrane</keyword>
<dbReference type="SUPFAM" id="SSF82866">
    <property type="entry name" value="Multidrug efflux transporter AcrB transmembrane domain"/>
    <property type="match status" value="2"/>
</dbReference>
<dbReference type="PANTHER" id="PTHR33406:SF11">
    <property type="entry name" value="MEMBRANE PROTEIN SCO6666-RELATED"/>
    <property type="match status" value="1"/>
</dbReference>
<comment type="caution">
    <text evidence="9">The sequence shown here is derived from an EMBL/GenBank/DDBJ whole genome shotgun (WGS) entry which is preliminary data.</text>
</comment>
<sequence length="740" mass="77776">MTTRPRHAASMLEGWGRTVGRHPWRVALTWLVLVVAAFATTLGAVGNQGLFDRLTSGEISAPGQAKEAADLATAAGGEGSEETDTLIVTGTDATDPFVRRNVGEAVRRISETEGVSTVLNPLVVEGGVTNPEVADLVREEPGQRYGFVTVVTYEEDLDEATLQEAKRDVNDQLSYIVSGSGAVDSSRGSVADLVDAIVVQVGDDLKTGEGIALPISFVVMVVVFGGFLAAGLPIAGAIASIAGAFASLLGFSYLLDLDATVVNIVTVLGLGLCIDYGLLVVSRFREELRGLLDGAPVGSMDQAMVVQATGRTLDRAGRTVIFSAITVTIALVGLMFLPITFLRATGAAGMSVVLMALLVATSLIPALCALSARRLLARGTETSPDDGVFSRLAAGVQRAPWLVIAMVVALLVALALPATRLLPTSSGAEMLPVGTPEREHVETLEEDYPQLGAPDVTFVSDAPAEQVRSWARGEARDLPGLSTDPTVTELGEVDGRTVTSVELRTDDDADGPASRALVEELTQRPPPVEGSVGGIASGLADVSAVIAERAPWAVLTVILATFVLLFLMTGSLVVPVKALVMNVVSLGASLGALVWIFQDGNLELLLGFTSTGGVDVTVPMLVIAFGFGLSMDYEVFLLARIVELHEQGLPTDQAVRLGLQRSGRIITSAALLMVIVFSGFVMADVLVIQQTGVALVLTIAIDATLVRMLLVPATMSVLGEANWWAPRRLRRLHERFGISE</sequence>
<dbReference type="AlphaFoldDB" id="A0A852XCY0"/>
<feature type="transmembrane region" description="Helical" evidence="7">
    <location>
        <begin position="579"/>
        <end position="598"/>
    </location>
</feature>
<feature type="transmembrane region" description="Helical" evidence="7">
    <location>
        <begin position="550"/>
        <end position="567"/>
    </location>
</feature>
<dbReference type="PANTHER" id="PTHR33406">
    <property type="entry name" value="MEMBRANE PROTEIN MJ1562-RELATED"/>
    <property type="match status" value="1"/>
</dbReference>
<evidence type="ECO:0000256" key="1">
    <source>
        <dbReference type="ARBA" id="ARBA00004651"/>
    </source>
</evidence>
<organism evidence="9 10">
    <name type="scientific">Janibacter alkaliphilus</name>
    <dbReference type="NCBI Taxonomy" id="1069963"/>
    <lineage>
        <taxon>Bacteria</taxon>
        <taxon>Bacillati</taxon>
        <taxon>Actinomycetota</taxon>
        <taxon>Actinomycetes</taxon>
        <taxon>Micrococcales</taxon>
        <taxon>Intrasporangiaceae</taxon>
        <taxon>Janibacter</taxon>
    </lineage>
</organism>
<keyword evidence="10" id="KW-1185">Reference proteome</keyword>
<comment type="similarity">
    <text evidence="2">Belongs to the resistance-nodulation-cell division (RND) (TC 2.A.6) family. MmpL subfamily.</text>
</comment>
<evidence type="ECO:0000256" key="2">
    <source>
        <dbReference type="ARBA" id="ARBA00010157"/>
    </source>
</evidence>
<dbReference type="PROSITE" id="PS00430">
    <property type="entry name" value="TONB_DEPENDENT_REC_1"/>
    <property type="match status" value="1"/>
</dbReference>
<evidence type="ECO:0000259" key="8">
    <source>
        <dbReference type="Pfam" id="PF03176"/>
    </source>
</evidence>
<dbReference type="GO" id="GO:0005886">
    <property type="term" value="C:plasma membrane"/>
    <property type="evidence" value="ECO:0007669"/>
    <property type="project" value="UniProtKB-SubCell"/>
</dbReference>
<feature type="transmembrane region" description="Helical" evidence="7">
    <location>
        <begin position="320"/>
        <end position="341"/>
    </location>
</feature>
<feature type="transmembrane region" description="Helical" evidence="7">
    <location>
        <begin position="211"/>
        <end position="230"/>
    </location>
</feature>
<keyword evidence="6 7" id="KW-0472">Membrane</keyword>
<accession>A0A852XCY0</accession>
<dbReference type="RefSeq" id="WP_343037128.1">
    <property type="nucleotide sequence ID" value="NZ_JACBZX010000001.1"/>
</dbReference>
<comment type="subcellular location">
    <subcellularLocation>
        <location evidence="1">Cell membrane</location>
        <topology evidence="1">Multi-pass membrane protein</topology>
    </subcellularLocation>
</comment>
<dbReference type="Proteomes" id="UP000592181">
    <property type="component" value="Unassembled WGS sequence"/>
</dbReference>
<dbReference type="InterPro" id="IPR004869">
    <property type="entry name" value="MMPL_dom"/>
</dbReference>
<feature type="domain" description="Membrane transport protein MMPL" evidence="8">
    <location>
        <begin position="96"/>
        <end position="401"/>
    </location>
</feature>
<dbReference type="InterPro" id="IPR050545">
    <property type="entry name" value="Mycobact_MmpL"/>
</dbReference>
<feature type="transmembrane region" description="Helical" evidence="7">
    <location>
        <begin position="694"/>
        <end position="718"/>
    </location>
</feature>
<evidence type="ECO:0000256" key="6">
    <source>
        <dbReference type="ARBA" id="ARBA00023136"/>
    </source>
</evidence>
<evidence type="ECO:0000256" key="3">
    <source>
        <dbReference type="ARBA" id="ARBA00022475"/>
    </source>
</evidence>
<feature type="transmembrane region" description="Helical" evidence="7">
    <location>
        <begin position="618"/>
        <end position="639"/>
    </location>
</feature>
<evidence type="ECO:0000313" key="10">
    <source>
        <dbReference type="Proteomes" id="UP000592181"/>
    </source>
</evidence>
<dbReference type="Gene3D" id="1.20.1640.10">
    <property type="entry name" value="Multidrug efflux transporter AcrB transmembrane domain"/>
    <property type="match status" value="2"/>
</dbReference>